<evidence type="ECO:0000256" key="2">
    <source>
        <dbReference type="ARBA" id="ARBA00023239"/>
    </source>
</evidence>
<evidence type="ECO:0000256" key="1">
    <source>
        <dbReference type="ARBA" id="ARBA00022723"/>
    </source>
</evidence>
<protein>
    <submittedName>
        <fullName evidence="3">Sirohydrochlorin cobaltochelatase / Cobalt-precorrin-8x methylmutase</fullName>
        <ecNumber evidence="3">4.99.1.3</ecNumber>
        <ecNumber evidence="3">5.4.99.61</ecNumber>
    </submittedName>
</protein>
<dbReference type="PANTHER" id="PTHR33542:SF3">
    <property type="entry name" value="SIROHYDROCHLORIN FERROCHELATASE, CHLOROPLASTIC"/>
    <property type="match status" value="1"/>
</dbReference>
<dbReference type="GO" id="GO:0016993">
    <property type="term" value="F:precorrin-8X methylmutase activity"/>
    <property type="evidence" value="ECO:0007669"/>
    <property type="project" value="UniProtKB-EC"/>
</dbReference>
<accession>A0A160VAV8</accession>
<evidence type="ECO:0000313" key="3">
    <source>
        <dbReference type="EMBL" id="CUV03334.1"/>
    </source>
</evidence>
<organism evidence="3">
    <name type="scientific">hydrothermal vent metagenome</name>
    <dbReference type="NCBI Taxonomy" id="652676"/>
    <lineage>
        <taxon>unclassified sequences</taxon>
        <taxon>metagenomes</taxon>
        <taxon>ecological metagenomes</taxon>
    </lineage>
</organism>
<dbReference type="PANTHER" id="PTHR33542">
    <property type="entry name" value="SIROHYDROCHLORIN FERROCHELATASE, CHLOROPLASTIC"/>
    <property type="match status" value="1"/>
</dbReference>
<proteinExistence type="predicted"/>
<keyword evidence="1" id="KW-0479">Metal-binding</keyword>
<dbReference type="GO" id="GO:0016852">
    <property type="term" value="F:sirohydrochlorin cobaltochelatase activity"/>
    <property type="evidence" value="ECO:0007669"/>
    <property type="project" value="UniProtKB-EC"/>
</dbReference>
<dbReference type="InterPro" id="IPR002762">
    <property type="entry name" value="CbiX-like"/>
</dbReference>
<dbReference type="Pfam" id="PF01903">
    <property type="entry name" value="CbiX"/>
    <property type="match status" value="2"/>
</dbReference>
<dbReference type="EMBL" id="FAXA01000391">
    <property type="protein sequence ID" value="CUV03334.1"/>
    <property type="molecule type" value="Genomic_DNA"/>
</dbReference>
<dbReference type="Gene3D" id="3.40.50.1400">
    <property type="match status" value="2"/>
</dbReference>
<dbReference type="EC" id="5.4.99.61" evidence="3"/>
<name>A0A160VAV8_9ZZZZ</name>
<reference evidence="3" key="1">
    <citation type="submission" date="2015-10" db="EMBL/GenBank/DDBJ databases">
        <authorList>
            <person name="Gilbert D.G."/>
        </authorList>
    </citation>
    <scope>NUCLEOTIDE SEQUENCE</scope>
</reference>
<dbReference type="GO" id="GO:0046872">
    <property type="term" value="F:metal ion binding"/>
    <property type="evidence" value="ECO:0007669"/>
    <property type="project" value="UniProtKB-KW"/>
</dbReference>
<keyword evidence="3" id="KW-0413">Isomerase</keyword>
<dbReference type="EC" id="4.99.1.3" evidence="3"/>
<keyword evidence="2 3" id="KW-0456">Lyase</keyword>
<dbReference type="AlphaFoldDB" id="A0A160VAV8"/>
<dbReference type="SUPFAM" id="SSF53800">
    <property type="entry name" value="Chelatase"/>
    <property type="match status" value="1"/>
</dbReference>
<sequence>MTQDKNVNDRWGVVLLGHGSQRGTSKAECSCAWLQHKTPSGKPSETPEWCLDCPSTPDGLRQAANRLQGMLELDQSQMVLSCLEFIEPFPPEAVKMLDDRGIHNVVLAPFLLGNGKHATLEMNEILEEVRGQLPGIQLHLADGLGLDPNLADVVVQRVRELEGSTDSPAAIESGARGILLVKAGTKTEYDDCIWLEELGQLVEERLGGGYAVAVAQSHYGDPTMDAAAANLAESRGVSSIMCVPYLFFPGIILQRNVIGGMQQIQERYPKVAMSVTAPLGVGDKIVAITADRVRQVWNQAVK</sequence>
<dbReference type="InterPro" id="IPR050963">
    <property type="entry name" value="Sirohydro_Cobaltochel/CbiX"/>
</dbReference>
<gene>
    <name evidence="3" type="ORF">MGWOODY_Clf182</name>
</gene>